<gene>
    <name evidence="2" type="ORF">BHQ17_18320</name>
</gene>
<sequence>MSVLALPEPPGWRGGRRFLGLAVTLAVVASVTFIYLGATAATHGNYLTTFVMVAFVIVLLTFMLGISLAGLGRTTARTTSDATGFTVWPDRRFGIIMLVGAVVFIPGGLLFAVFAPFGAIELPDSHWLRGTVPVAAGFAVLTNITGLITVWRRGGIGHIKLTPGEIENADVLETRVFDWDDVVNVADHAESKKARRAVVLRLRNGHEEIITIADIYLPRGAALYWLVRHYWRHPEHRTELVDGRAAERLRQGRFDLT</sequence>
<comment type="caution">
    <text evidence="2">The sequence shown here is derived from an EMBL/GenBank/DDBJ whole genome shotgun (WGS) entry which is preliminary data.</text>
</comment>
<protein>
    <submittedName>
        <fullName evidence="2">Uncharacterized protein</fullName>
    </submittedName>
</protein>
<evidence type="ECO:0000313" key="2">
    <source>
        <dbReference type="EMBL" id="ODQ88622.1"/>
    </source>
</evidence>
<proteinExistence type="predicted"/>
<evidence type="ECO:0000256" key="1">
    <source>
        <dbReference type="SAM" id="Phobius"/>
    </source>
</evidence>
<dbReference type="EMBL" id="MIGZ01000116">
    <property type="protein sequence ID" value="ODQ88622.1"/>
    <property type="molecule type" value="Genomic_DNA"/>
</dbReference>
<keyword evidence="1" id="KW-0472">Membrane</keyword>
<dbReference type="AlphaFoldDB" id="A0A1E3RGN7"/>
<feature type="transmembrane region" description="Helical" evidence="1">
    <location>
        <begin position="93"/>
        <end position="120"/>
    </location>
</feature>
<accession>A0A1E3RGN7</accession>
<feature type="transmembrane region" description="Helical" evidence="1">
    <location>
        <begin position="132"/>
        <end position="151"/>
    </location>
</feature>
<evidence type="ECO:0000313" key="3">
    <source>
        <dbReference type="Proteomes" id="UP000094243"/>
    </source>
</evidence>
<reference evidence="3" key="1">
    <citation type="submission" date="2016-09" db="EMBL/GenBank/DDBJ databases">
        <authorList>
            <person name="Greninger A.L."/>
            <person name="Jerome K.R."/>
            <person name="Mcnair B."/>
            <person name="Wallis C."/>
            <person name="Fang F."/>
        </authorList>
    </citation>
    <scope>NUCLEOTIDE SEQUENCE [LARGE SCALE GENOMIC DNA]</scope>
    <source>
        <strain evidence="3">M7</strain>
    </source>
</reference>
<organism evidence="2 3">
    <name type="scientific">Mycolicibacterium holsaticum</name>
    <dbReference type="NCBI Taxonomy" id="152142"/>
    <lineage>
        <taxon>Bacteria</taxon>
        <taxon>Bacillati</taxon>
        <taxon>Actinomycetota</taxon>
        <taxon>Actinomycetes</taxon>
        <taxon>Mycobacteriales</taxon>
        <taxon>Mycobacteriaceae</taxon>
        <taxon>Mycolicibacterium</taxon>
    </lineage>
</organism>
<keyword evidence="1" id="KW-0812">Transmembrane</keyword>
<feature type="transmembrane region" description="Helical" evidence="1">
    <location>
        <begin position="50"/>
        <end position="72"/>
    </location>
</feature>
<keyword evidence="3" id="KW-1185">Reference proteome</keyword>
<keyword evidence="1" id="KW-1133">Transmembrane helix</keyword>
<name>A0A1E3RGN7_9MYCO</name>
<feature type="transmembrane region" description="Helical" evidence="1">
    <location>
        <begin position="18"/>
        <end position="38"/>
    </location>
</feature>
<dbReference type="Proteomes" id="UP000094243">
    <property type="component" value="Unassembled WGS sequence"/>
</dbReference>
<dbReference type="OrthoDB" id="4376447at2"/>